<sequence>MLIANLEHVSFYTTSVPERIEMDDNLEKVGLLYGPQRGQQYLFSGRVEVIRNVKGRLLFYIWKTTGEFVGLVRYETVLFYDGRKCIELNNGEDFKTVHYLDEEKFFIFVEFDENEGIPIYVMFRMEVCPGDENIVNELINDIIYTSEY</sequence>
<dbReference type="Proteomes" id="UP000307173">
    <property type="component" value="Unassembled WGS sequence"/>
</dbReference>
<comment type="caution">
    <text evidence="1">The sequence shown here is derived from an EMBL/GenBank/DDBJ whole genome shotgun (WGS) entry which is preliminary data.</text>
</comment>
<evidence type="ECO:0000313" key="1">
    <source>
        <dbReference type="EMBL" id="TID14900.1"/>
    </source>
</evidence>
<dbReference type="EMBL" id="SELW01000657">
    <property type="protein sequence ID" value="TID14900.1"/>
    <property type="molecule type" value="Genomic_DNA"/>
</dbReference>
<proteinExistence type="predicted"/>
<evidence type="ECO:0000313" key="2">
    <source>
        <dbReference type="Proteomes" id="UP000307173"/>
    </source>
</evidence>
<dbReference type="OrthoDB" id="3997993at2759"/>
<accession>A0A4T0WX63</accession>
<dbReference type="AlphaFoldDB" id="A0A4T0WX63"/>
<protein>
    <submittedName>
        <fullName evidence="1">Uncharacterized protein</fullName>
    </submittedName>
</protein>
<organism evidence="1 2">
    <name type="scientific">Pichia inconspicua</name>
    <dbReference type="NCBI Taxonomy" id="52247"/>
    <lineage>
        <taxon>Eukaryota</taxon>
        <taxon>Fungi</taxon>
        <taxon>Dikarya</taxon>
        <taxon>Ascomycota</taxon>
        <taxon>Saccharomycotina</taxon>
        <taxon>Pichiomycetes</taxon>
        <taxon>Pichiales</taxon>
        <taxon>Pichiaceae</taxon>
        <taxon>Pichia</taxon>
    </lineage>
</organism>
<gene>
    <name evidence="1" type="ORF">CANINC_004571</name>
</gene>
<reference evidence="1 2" key="1">
    <citation type="journal article" date="2019" name="Front. Genet.">
        <title>Whole-Genome Sequencing of the Opportunistic Yeast Pathogen Candida inconspicua Uncovers Its Hybrid Origin.</title>
        <authorList>
            <person name="Mixao V."/>
            <person name="Hansen A.P."/>
            <person name="Saus E."/>
            <person name="Boekhout T."/>
            <person name="Lass-Florl C."/>
            <person name="Gabaldon T."/>
        </authorList>
    </citation>
    <scope>NUCLEOTIDE SEQUENCE [LARGE SCALE GENOMIC DNA]</scope>
    <source>
        <strain evidence="1 2">CBS 180</strain>
    </source>
</reference>
<name>A0A4T0WX63_9ASCO</name>
<keyword evidence="2" id="KW-1185">Reference proteome</keyword>